<feature type="domain" description="Flavodoxin-like" evidence="1">
    <location>
        <begin position="3"/>
        <end position="147"/>
    </location>
</feature>
<accession>A0A3M8AJB7</accession>
<keyword evidence="3" id="KW-1185">Reference proteome</keyword>
<evidence type="ECO:0000313" key="2">
    <source>
        <dbReference type="EMBL" id="RNB51281.1"/>
    </source>
</evidence>
<dbReference type="GO" id="GO:0010181">
    <property type="term" value="F:FMN binding"/>
    <property type="evidence" value="ECO:0007669"/>
    <property type="project" value="InterPro"/>
</dbReference>
<dbReference type="SUPFAM" id="SSF52218">
    <property type="entry name" value="Flavoproteins"/>
    <property type="match status" value="1"/>
</dbReference>
<dbReference type="InterPro" id="IPR052200">
    <property type="entry name" value="Protoporphyrinogen_IX_DH"/>
</dbReference>
<comment type="caution">
    <text evidence="2">The sequence shown here is derived from an EMBL/GenBank/DDBJ whole genome shotgun (WGS) entry which is preliminary data.</text>
</comment>
<reference evidence="2 3" key="1">
    <citation type="submission" date="2018-10" db="EMBL/GenBank/DDBJ databases">
        <title>Isolation, diversity and antibacterial activity of antinobacteria from the wheat rhizosphere soil.</title>
        <authorList>
            <person name="Sun T."/>
        </authorList>
    </citation>
    <scope>NUCLEOTIDE SEQUENCE [LARGE SCALE GENOMIC DNA]</scope>
    <source>
        <strain evidence="2 3">SJ-23</strain>
    </source>
</reference>
<dbReference type="InterPro" id="IPR029039">
    <property type="entry name" value="Flavoprotein-like_sf"/>
</dbReference>
<dbReference type="OrthoDB" id="129384at2"/>
<name>A0A3M8AJB7_9MICO</name>
<protein>
    <submittedName>
        <fullName evidence="2">Flavodoxin</fullName>
    </submittedName>
</protein>
<dbReference type="PANTHER" id="PTHR38030:SF2">
    <property type="entry name" value="PROTOPORPHYRINOGEN IX DEHYDROGENASE [QUINONE]"/>
    <property type="match status" value="1"/>
</dbReference>
<dbReference type="Pfam" id="PF12724">
    <property type="entry name" value="Flavodoxin_5"/>
    <property type="match status" value="1"/>
</dbReference>
<dbReference type="InterPro" id="IPR008254">
    <property type="entry name" value="Flavodoxin/NO_synth"/>
</dbReference>
<dbReference type="GO" id="GO:0006783">
    <property type="term" value="P:heme biosynthetic process"/>
    <property type="evidence" value="ECO:0007669"/>
    <property type="project" value="TreeGrafter"/>
</dbReference>
<dbReference type="Proteomes" id="UP000275048">
    <property type="component" value="Unassembled WGS sequence"/>
</dbReference>
<gene>
    <name evidence="2" type="ORF">EDM22_04410</name>
</gene>
<dbReference type="GO" id="GO:0070819">
    <property type="term" value="F:menaquinone-dependent protoporphyrinogen oxidase activity"/>
    <property type="evidence" value="ECO:0007669"/>
    <property type="project" value="TreeGrafter"/>
</dbReference>
<proteinExistence type="predicted"/>
<evidence type="ECO:0000313" key="3">
    <source>
        <dbReference type="Proteomes" id="UP000275048"/>
    </source>
</evidence>
<dbReference type="Gene3D" id="3.40.50.360">
    <property type="match status" value="1"/>
</dbReference>
<dbReference type="EMBL" id="RHHB01000004">
    <property type="protein sequence ID" value="RNB51281.1"/>
    <property type="molecule type" value="Genomic_DNA"/>
</dbReference>
<evidence type="ECO:0000259" key="1">
    <source>
        <dbReference type="PROSITE" id="PS50902"/>
    </source>
</evidence>
<dbReference type="AlphaFoldDB" id="A0A3M8AJB7"/>
<dbReference type="RefSeq" id="WP_122935849.1">
    <property type="nucleotide sequence ID" value="NZ_JBHSNT010000060.1"/>
</dbReference>
<dbReference type="PROSITE" id="PS50902">
    <property type="entry name" value="FLAVODOXIN_LIKE"/>
    <property type="match status" value="1"/>
</dbReference>
<sequence>MKVLVAYSSKYGATKGIAERIGSAMRRPGLDVVVARCKDVRDPSGYDAFVVGSAAYMFNWRKDARKFVRRNAELLAERPVWLFSSGPLGTDTVDKDGNDVLAGAEPKQFAEFDDLVGPRGMQVFFGAFDPEQVRGVDRIVAWMPAIHDVMPSGDFRDWKAIDDWAHRIADELAIPAAPAAPDASA</sequence>
<organism evidence="2 3">
    <name type="scientific">Agromyces tardus</name>
    <dbReference type="NCBI Taxonomy" id="2583849"/>
    <lineage>
        <taxon>Bacteria</taxon>
        <taxon>Bacillati</taxon>
        <taxon>Actinomycetota</taxon>
        <taxon>Actinomycetes</taxon>
        <taxon>Micrococcales</taxon>
        <taxon>Microbacteriaceae</taxon>
        <taxon>Agromyces</taxon>
    </lineage>
</organism>
<dbReference type="PANTHER" id="PTHR38030">
    <property type="entry name" value="PROTOPORPHYRINOGEN IX DEHYDROGENASE [MENAQUINONE]"/>
    <property type="match status" value="1"/>
</dbReference>
<dbReference type="InterPro" id="IPR026816">
    <property type="entry name" value="Flavodoxin_dom"/>
</dbReference>